<dbReference type="EMBL" id="CP019288">
    <property type="protein sequence ID" value="QHI36737.1"/>
    <property type="molecule type" value="Genomic_DNA"/>
</dbReference>
<gene>
    <name evidence="1" type="ORF">IMCC3317_21070</name>
</gene>
<name>A0A7L4ZJU0_9FLAO</name>
<dbReference type="Proteomes" id="UP000464657">
    <property type="component" value="Chromosome"/>
</dbReference>
<protein>
    <recommendedName>
        <fullName evidence="3">DNA-binding protein</fullName>
    </recommendedName>
</protein>
<reference evidence="1 2" key="1">
    <citation type="journal article" date="2013" name="Int. J. Syst. Evol. Microbiol.">
        <title>Kordia antarctica sp. nov., isolated from Antarctic seawater.</title>
        <authorList>
            <person name="Baek K."/>
            <person name="Choi A."/>
            <person name="Kang I."/>
            <person name="Lee K."/>
            <person name="Cho J.C."/>
        </authorList>
    </citation>
    <scope>NUCLEOTIDE SEQUENCE [LARGE SCALE GENOMIC DNA]</scope>
    <source>
        <strain evidence="1 2">IMCC3317</strain>
    </source>
</reference>
<evidence type="ECO:0000313" key="1">
    <source>
        <dbReference type="EMBL" id="QHI36737.1"/>
    </source>
</evidence>
<dbReference type="RefSeq" id="WP_262887089.1">
    <property type="nucleotide sequence ID" value="NZ_CP019288.1"/>
</dbReference>
<keyword evidence="2" id="KW-1185">Reference proteome</keyword>
<sequence>MDKKDEFLSSKETMKKLKISSCELMHLRVEGKINFVKKGNAYFY</sequence>
<evidence type="ECO:0000313" key="2">
    <source>
        <dbReference type="Proteomes" id="UP000464657"/>
    </source>
</evidence>
<dbReference type="KEGG" id="kan:IMCC3317_21070"/>
<proteinExistence type="predicted"/>
<organism evidence="1 2">
    <name type="scientific">Kordia antarctica</name>
    <dbReference type="NCBI Taxonomy" id="1218801"/>
    <lineage>
        <taxon>Bacteria</taxon>
        <taxon>Pseudomonadati</taxon>
        <taxon>Bacteroidota</taxon>
        <taxon>Flavobacteriia</taxon>
        <taxon>Flavobacteriales</taxon>
        <taxon>Flavobacteriaceae</taxon>
        <taxon>Kordia</taxon>
    </lineage>
</organism>
<accession>A0A7L4ZJU0</accession>
<dbReference type="AlphaFoldDB" id="A0A7L4ZJU0"/>
<evidence type="ECO:0008006" key="3">
    <source>
        <dbReference type="Google" id="ProtNLM"/>
    </source>
</evidence>